<dbReference type="GO" id="GO:0008270">
    <property type="term" value="F:zinc ion binding"/>
    <property type="evidence" value="ECO:0007669"/>
    <property type="project" value="UniProtKB-KW"/>
</dbReference>
<comment type="subcellular location">
    <subcellularLocation>
        <location evidence="1">Cytoplasm</location>
        <location evidence="1">Cytoskeleton</location>
    </subcellularLocation>
</comment>
<evidence type="ECO:0000256" key="5">
    <source>
        <dbReference type="ARBA" id="ARBA00022771"/>
    </source>
</evidence>
<organism evidence="13 14">
    <name type="scientific">Lagenidium giganteum</name>
    <dbReference type="NCBI Taxonomy" id="4803"/>
    <lineage>
        <taxon>Eukaryota</taxon>
        <taxon>Sar</taxon>
        <taxon>Stramenopiles</taxon>
        <taxon>Oomycota</taxon>
        <taxon>Peronosporomycetes</taxon>
        <taxon>Pythiales</taxon>
        <taxon>Pythiaceae</taxon>
    </lineage>
</organism>
<keyword evidence="14" id="KW-1185">Reference proteome</keyword>
<dbReference type="SMART" id="SM00064">
    <property type="entry name" value="FYVE"/>
    <property type="match status" value="2"/>
</dbReference>
<feature type="domain" description="PH" evidence="10">
    <location>
        <begin position="1269"/>
        <end position="1367"/>
    </location>
</feature>
<keyword evidence="4" id="KW-0479">Metal-binding</keyword>
<feature type="domain" description="DH" evidence="11">
    <location>
        <begin position="837"/>
        <end position="1103"/>
    </location>
</feature>
<dbReference type="SMART" id="SM00233">
    <property type="entry name" value="PH"/>
    <property type="match status" value="4"/>
</dbReference>
<dbReference type="PANTHER" id="PTHR12673">
    <property type="entry name" value="FACIOGENITAL DYSPLASIA PROTEIN"/>
    <property type="match status" value="1"/>
</dbReference>
<dbReference type="InterPro" id="IPR035899">
    <property type="entry name" value="DBL_dom_sf"/>
</dbReference>
<feature type="region of interest" description="Disordered" evidence="9">
    <location>
        <begin position="118"/>
        <end position="186"/>
    </location>
</feature>
<evidence type="ECO:0000256" key="2">
    <source>
        <dbReference type="ARBA" id="ARBA00022490"/>
    </source>
</evidence>
<name>A0AAV2YVQ0_9STRA</name>
<dbReference type="PROSITE" id="PS50010">
    <property type="entry name" value="DH_2"/>
    <property type="match status" value="2"/>
</dbReference>
<evidence type="ECO:0000256" key="1">
    <source>
        <dbReference type="ARBA" id="ARBA00004245"/>
    </source>
</evidence>
<dbReference type="GO" id="GO:0005856">
    <property type="term" value="C:cytoskeleton"/>
    <property type="evidence" value="ECO:0007669"/>
    <property type="project" value="UniProtKB-SubCell"/>
</dbReference>
<feature type="domain" description="FYVE-type" evidence="12">
    <location>
        <begin position="1394"/>
        <end position="1454"/>
    </location>
</feature>
<feature type="domain" description="DH" evidence="11">
    <location>
        <begin position="187"/>
        <end position="392"/>
    </location>
</feature>
<dbReference type="SUPFAM" id="SSF57903">
    <property type="entry name" value="FYVE/PHD zinc finger"/>
    <property type="match status" value="2"/>
</dbReference>
<dbReference type="GO" id="GO:0005085">
    <property type="term" value="F:guanyl-nucleotide exchange factor activity"/>
    <property type="evidence" value="ECO:0007669"/>
    <property type="project" value="UniProtKB-KW"/>
</dbReference>
<keyword evidence="3" id="KW-0344">Guanine-nucleotide releasing factor</keyword>
<dbReference type="SUPFAM" id="SSF50729">
    <property type="entry name" value="PH domain-like"/>
    <property type="match status" value="4"/>
</dbReference>
<reference evidence="13" key="2">
    <citation type="journal article" date="2023" name="Microbiol Resour">
        <title>Decontamination and Annotation of the Draft Genome Sequence of the Oomycete Lagenidium giganteum ARSEF 373.</title>
        <authorList>
            <person name="Morgan W.R."/>
            <person name="Tartar A."/>
        </authorList>
    </citation>
    <scope>NUCLEOTIDE SEQUENCE</scope>
    <source>
        <strain evidence="13">ARSEF 373</strain>
    </source>
</reference>
<keyword evidence="6" id="KW-0862">Zinc</keyword>
<feature type="domain" description="PH" evidence="10">
    <location>
        <begin position="421"/>
        <end position="528"/>
    </location>
</feature>
<evidence type="ECO:0000259" key="10">
    <source>
        <dbReference type="PROSITE" id="PS50003"/>
    </source>
</evidence>
<evidence type="ECO:0000256" key="3">
    <source>
        <dbReference type="ARBA" id="ARBA00022658"/>
    </source>
</evidence>
<dbReference type="CDD" id="cd00160">
    <property type="entry name" value="RhoGEF"/>
    <property type="match status" value="1"/>
</dbReference>
<keyword evidence="7" id="KW-0206">Cytoskeleton</keyword>
<dbReference type="SMART" id="SM00325">
    <property type="entry name" value="RhoGEF"/>
    <property type="match status" value="2"/>
</dbReference>
<dbReference type="CDD" id="cd00821">
    <property type="entry name" value="PH"/>
    <property type="match status" value="1"/>
</dbReference>
<accession>A0AAV2YVQ0</accession>
<dbReference type="Gene3D" id="3.30.40.10">
    <property type="entry name" value="Zinc/RING finger domain, C3HC4 (zinc finger)"/>
    <property type="match status" value="2"/>
</dbReference>
<dbReference type="InterPro" id="IPR017455">
    <property type="entry name" value="Znf_FYVE-rel"/>
</dbReference>
<protein>
    <recommendedName>
        <fullName evidence="15">Rho guanine nucleotide exchange factor</fullName>
    </recommendedName>
</protein>
<dbReference type="CDD" id="cd00065">
    <property type="entry name" value="FYVE_like_SF"/>
    <property type="match status" value="1"/>
</dbReference>
<dbReference type="PROSITE" id="PS50178">
    <property type="entry name" value="ZF_FYVE"/>
    <property type="match status" value="2"/>
</dbReference>
<feature type="domain" description="PH" evidence="10">
    <location>
        <begin position="625"/>
        <end position="787"/>
    </location>
</feature>
<dbReference type="EMBL" id="DAKRPA010000121">
    <property type="protein sequence ID" value="DAZ97923.1"/>
    <property type="molecule type" value="Genomic_DNA"/>
</dbReference>
<dbReference type="InterPro" id="IPR000306">
    <property type="entry name" value="Znf_FYVE"/>
</dbReference>
<sequence length="1464" mass="166175">MRATTATSDVCTKNPHVLDLALDLDLRSFKSPSDFTLLENKLLQSQHRHEDGNVHDDAEELCEGEAELDQQEPARDPEMDLLMDNEELERQWAELFQPSRLGPYQPLRPGIILFDPNDLHKSSESTSSVKRNRSFKLQLDDPEREKEHGDMESESPASPSQDSGDGDNQVEEKALTPNSQAAARETTRQRIIDEICSTEKTYVHDIRTLHDYYLVPLEENRHQILEDAQIAVFFNNLRQLVMLNSKLLNDLMEIVERRTQSSSKNADKGNQNQLNSPVQHSEGIGAVFCRYAPLFKLYAGYAKDYEEVARLLQTYGKDSSLGFTAFLETCKTRSGSSQSFQSLLIMPIQRVPRYKLLLERANEYTKDNHHDKMFLNEAVSRIRLAASLINETIRHQEHLEMLLQTQKKFVGQFSLFTPGRRLLKAGKLIKMSTKRQEEVMLHLFNDILLYSGVLITGGYRIRRVVYLSSKAVGVKSCVPASYHSLFESRALREDCGFVVTSMEKTFVLFAATPADRTQWIKQIDTAIRDAQKNSNNNNEEGPADAAALWVPDAVVESCTLCRSPFRLYFRRHHCRRCGAVVCGNCSGKRSILFVADSAREERVCNVCFKILDLVKKIAYIWLSRLVEFKGVLRRKRYNKWTDHYYELKAGVLRQYTISSAAVGAMKQCTDSLDLVGAIVIHRSDSRAQKNRHCFQISPSEFAEGNSESHSHITPEPASALSKKSPFKSAVTLFGEVVRNRESFSALSSEGSMSSMHKSAHVEPEWILCAEVYDEEIAWSHAIQRSADKALNRLRRSRVTEYVMPVPLDKISSLPQSDGRLSDALESLFDETAKIERHRLHIVREILRSEESYVTCLGECIRLFVQPLMLRQLEGQKLFRRKQSKYKKSLLNSFSSLSSSSSSLASAAASAFAHRTHSNGSIQNVKTVRTFGGASMQPTTPTNKSKIGPSHLQKILLLDADMAIFFSSIDQLCTLNQQLLEHLSRHFEEIKSQAEDTERVFRAGAIFNAYAPLFQLYTSYASRHEAALDVIETPQFTAFLKEMPEEASLHRLRTYLNMPMERIPRYKVFLNELLECTPSDHIDHPPLQSAIKNVDMVAAKIQEIITRRENAKKIQELSTKVGLDLKGKRFVKEGILRKVCRSKVQKYYFVLLEDALVYGRTGNSLQKKKFRSIELWECQLSDNTDSMPQIINTVAGTSAAQHAFYFFSPLKSFILLADSEEEKGSWTTSIESCIHKTLSGATSQRRASLRSEILLDEEDFSNDCDIESAFVIKNGWLNVMTQENKKTRRLWISLTMQSISFSTMFKAVQPDETISIGLCEAVPLKDDTYFRVTAPFNEKSTEKKTYIFETQSLAEREEWLRALTHCITGNTSTTIVEMRRRSLNNATLAPIFMFNKVSNVCTICFHSFAVYRPRHHCRLCGSLVCGNCSKRKWTLSYSSSKKASRICDSCAEAASSTSGSLVAEV</sequence>
<comment type="caution">
    <text evidence="13">The sequence shown here is derived from an EMBL/GenBank/DDBJ whole genome shotgun (WGS) entry which is preliminary data.</text>
</comment>
<feature type="domain" description="FYVE-type" evidence="12">
    <location>
        <begin position="552"/>
        <end position="612"/>
    </location>
</feature>
<keyword evidence="5 8" id="KW-0863">Zinc-finger</keyword>
<evidence type="ECO:0000259" key="11">
    <source>
        <dbReference type="PROSITE" id="PS50010"/>
    </source>
</evidence>
<proteinExistence type="predicted"/>
<dbReference type="InterPro" id="IPR001849">
    <property type="entry name" value="PH_domain"/>
</dbReference>
<evidence type="ECO:0008006" key="15">
    <source>
        <dbReference type="Google" id="ProtNLM"/>
    </source>
</evidence>
<dbReference type="PANTHER" id="PTHR12673:SF159">
    <property type="entry name" value="LD03170P"/>
    <property type="match status" value="1"/>
</dbReference>
<dbReference type="SUPFAM" id="SSF48065">
    <property type="entry name" value="DBL homology domain (DH-domain)"/>
    <property type="match status" value="2"/>
</dbReference>
<dbReference type="Pfam" id="PF00621">
    <property type="entry name" value="RhoGEF"/>
    <property type="match status" value="2"/>
</dbReference>
<evidence type="ECO:0000256" key="7">
    <source>
        <dbReference type="ARBA" id="ARBA00023212"/>
    </source>
</evidence>
<feature type="compositionally biased region" description="Basic and acidic residues" evidence="9">
    <location>
        <begin position="138"/>
        <end position="151"/>
    </location>
</feature>
<dbReference type="InterPro" id="IPR013083">
    <property type="entry name" value="Znf_RING/FYVE/PHD"/>
</dbReference>
<evidence type="ECO:0000256" key="4">
    <source>
        <dbReference type="ARBA" id="ARBA00022723"/>
    </source>
</evidence>
<evidence type="ECO:0000256" key="6">
    <source>
        <dbReference type="ARBA" id="ARBA00022833"/>
    </source>
</evidence>
<dbReference type="Gene3D" id="1.20.900.10">
    <property type="entry name" value="Dbl homology (DH) domain"/>
    <property type="match status" value="2"/>
</dbReference>
<dbReference type="InterPro" id="IPR051092">
    <property type="entry name" value="FYVE_RhoGEF_PH"/>
</dbReference>
<dbReference type="GO" id="GO:0005737">
    <property type="term" value="C:cytoplasm"/>
    <property type="evidence" value="ECO:0007669"/>
    <property type="project" value="TreeGrafter"/>
</dbReference>
<feature type="region of interest" description="Disordered" evidence="9">
    <location>
        <begin position="701"/>
        <end position="720"/>
    </location>
</feature>
<evidence type="ECO:0000256" key="8">
    <source>
        <dbReference type="PROSITE-ProRule" id="PRU00091"/>
    </source>
</evidence>
<keyword evidence="2" id="KW-0963">Cytoplasm</keyword>
<feature type="domain" description="PH" evidence="10">
    <location>
        <begin position="1128"/>
        <end position="1234"/>
    </location>
</feature>
<dbReference type="Gene3D" id="2.30.29.30">
    <property type="entry name" value="Pleckstrin-homology domain (PH domain)/Phosphotyrosine-binding domain (PTB)"/>
    <property type="match status" value="4"/>
</dbReference>
<dbReference type="InterPro" id="IPR000219">
    <property type="entry name" value="DH_dom"/>
</dbReference>
<dbReference type="Proteomes" id="UP001146120">
    <property type="component" value="Unassembled WGS sequence"/>
</dbReference>
<dbReference type="InterPro" id="IPR011993">
    <property type="entry name" value="PH-like_dom_sf"/>
</dbReference>
<dbReference type="PROSITE" id="PS50003">
    <property type="entry name" value="PH_DOMAIN"/>
    <property type="match status" value="4"/>
</dbReference>
<dbReference type="Pfam" id="PF01363">
    <property type="entry name" value="FYVE"/>
    <property type="match status" value="2"/>
</dbReference>
<dbReference type="Pfam" id="PF00169">
    <property type="entry name" value="PH"/>
    <property type="match status" value="2"/>
</dbReference>
<reference evidence="13" key="1">
    <citation type="submission" date="2022-11" db="EMBL/GenBank/DDBJ databases">
        <authorList>
            <person name="Morgan W.R."/>
            <person name="Tartar A."/>
        </authorList>
    </citation>
    <scope>NUCLEOTIDE SEQUENCE</scope>
    <source>
        <strain evidence="13">ARSEF 373</strain>
    </source>
</reference>
<evidence type="ECO:0000313" key="14">
    <source>
        <dbReference type="Proteomes" id="UP001146120"/>
    </source>
</evidence>
<evidence type="ECO:0000256" key="9">
    <source>
        <dbReference type="SAM" id="MobiDB-lite"/>
    </source>
</evidence>
<gene>
    <name evidence="13" type="ORF">N0F65_007264</name>
</gene>
<evidence type="ECO:0000259" key="12">
    <source>
        <dbReference type="PROSITE" id="PS50178"/>
    </source>
</evidence>
<evidence type="ECO:0000313" key="13">
    <source>
        <dbReference type="EMBL" id="DAZ97923.1"/>
    </source>
</evidence>
<dbReference type="InterPro" id="IPR011011">
    <property type="entry name" value="Znf_FYVE_PHD"/>
</dbReference>